<protein>
    <recommendedName>
        <fullName evidence="3">SMI1/KNR4 family protein</fullName>
    </recommendedName>
</protein>
<comment type="caution">
    <text evidence="1">The sequence shown here is derived from an EMBL/GenBank/DDBJ whole genome shotgun (WGS) entry which is preliminary data.</text>
</comment>
<dbReference type="RefSeq" id="WP_263711987.1">
    <property type="nucleotide sequence ID" value="NZ_JAOWKX010000003.1"/>
</dbReference>
<sequence length="139" mass="15937">MDNYEELSRVSRELGVNISLMPKEWGSTYIELILNKFKPFKITGHVSIGESATATSLENHEFSYSKNLEDEPVYVFFEQKGDKRENVIMVEDGRLLCDLFANAYGMEYFVSNKNGDYLIAVNWYAIEGVGNVSSWLKEL</sequence>
<dbReference type="EMBL" id="JAOWKX010000003">
    <property type="protein sequence ID" value="MCV2884711.1"/>
    <property type="molecule type" value="Genomic_DNA"/>
</dbReference>
<keyword evidence="2" id="KW-1185">Reference proteome</keyword>
<evidence type="ECO:0000313" key="2">
    <source>
        <dbReference type="Proteomes" id="UP001652504"/>
    </source>
</evidence>
<name>A0ABT3A7Q3_9ALTE</name>
<evidence type="ECO:0000313" key="1">
    <source>
        <dbReference type="EMBL" id="MCV2884711.1"/>
    </source>
</evidence>
<reference evidence="1 2" key="1">
    <citation type="submission" date="2022-10" db="EMBL/GenBank/DDBJ databases">
        <title>Aestuariibacter sp. AA17 isolated from Montipora capitata coral fragment.</title>
        <authorList>
            <person name="Emsley S.A."/>
            <person name="Pfannmuller K.M."/>
            <person name="Loughran R.M."/>
            <person name="Shlafstein M."/>
            <person name="Papke E."/>
            <person name="Saw J.H."/>
            <person name="Ushijima B."/>
            <person name="Videau P."/>
        </authorList>
    </citation>
    <scope>NUCLEOTIDE SEQUENCE [LARGE SCALE GENOMIC DNA]</scope>
    <source>
        <strain evidence="1 2">AA17</strain>
    </source>
</reference>
<gene>
    <name evidence="1" type="ORF">OE749_08385</name>
</gene>
<accession>A0ABT3A7Q3</accession>
<organism evidence="1 2">
    <name type="scientific">Fluctibacter corallii</name>
    <dbReference type="NCBI Taxonomy" id="2984329"/>
    <lineage>
        <taxon>Bacteria</taxon>
        <taxon>Pseudomonadati</taxon>
        <taxon>Pseudomonadota</taxon>
        <taxon>Gammaproteobacteria</taxon>
        <taxon>Alteromonadales</taxon>
        <taxon>Alteromonadaceae</taxon>
        <taxon>Fluctibacter</taxon>
    </lineage>
</organism>
<evidence type="ECO:0008006" key="3">
    <source>
        <dbReference type="Google" id="ProtNLM"/>
    </source>
</evidence>
<dbReference type="Proteomes" id="UP001652504">
    <property type="component" value="Unassembled WGS sequence"/>
</dbReference>
<proteinExistence type="predicted"/>